<reference evidence="4" key="1">
    <citation type="submission" date="2022-09" db="EMBL/GenBank/DDBJ databases">
        <title>Actin cytoskeleton and complex cell architecture in an #Asgard archaeon.</title>
        <authorList>
            <person name="Ponce Toledo R.I."/>
            <person name="Schleper C."/>
            <person name="Rodrigues Oliveira T."/>
            <person name="Wollweber F."/>
            <person name="Xu J."/>
            <person name="Rittmann S."/>
            <person name="Klingl A."/>
            <person name="Pilhofer M."/>
        </authorList>
    </citation>
    <scope>NUCLEOTIDE SEQUENCE</scope>
    <source>
        <strain evidence="4">B-35</strain>
    </source>
</reference>
<evidence type="ECO:0000259" key="2">
    <source>
        <dbReference type="Pfam" id="PF00465"/>
    </source>
</evidence>
<dbReference type="SUPFAM" id="SSF56796">
    <property type="entry name" value="Dehydroquinate synthase-like"/>
    <property type="match status" value="1"/>
</dbReference>
<accession>A0ABY6I025</accession>
<dbReference type="EMBL" id="CP104013">
    <property type="protein sequence ID" value="UYP47932.1"/>
    <property type="molecule type" value="Genomic_DNA"/>
</dbReference>
<proteinExistence type="predicted"/>
<gene>
    <name evidence="4" type="ORF">NEF87_004217</name>
</gene>
<dbReference type="PANTHER" id="PTHR11496">
    <property type="entry name" value="ALCOHOL DEHYDROGENASE"/>
    <property type="match status" value="1"/>
</dbReference>
<keyword evidence="1" id="KW-0560">Oxidoreductase</keyword>
<dbReference type="InterPro" id="IPR001670">
    <property type="entry name" value="ADH_Fe/GldA"/>
</dbReference>
<dbReference type="InterPro" id="IPR039697">
    <property type="entry name" value="Alcohol_dehydrogenase_Fe"/>
</dbReference>
<evidence type="ECO:0008006" key="6">
    <source>
        <dbReference type="Google" id="ProtNLM"/>
    </source>
</evidence>
<dbReference type="InterPro" id="IPR056798">
    <property type="entry name" value="ADH_Fe_C"/>
</dbReference>
<dbReference type="Gene3D" id="3.40.50.1970">
    <property type="match status" value="1"/>
</dbReference>
<evidence type="ECO:0000256" key="1">
    <source>
        <dbReference type="ARBA" id="ARBA00023002"/>
    </source>
</evidence>
<dbReference type="Proteomes" id="UP001208689">
    <property type="component" value="Chromosome"/>
</dbReference>
<evidence type="ECO:0000313" key="4">
    <source>
        <dbReference type="EMBL" id="UYP47932.1"/>
    </source>
</evidence>
<dbReference type="PROSITE" id="PS00913">
    <property type="entry name" value="ADH_IRON_1"/>
    <property type="match status" value="1"/>
</dbReference>
<dbReference type="Pfam" id="PF25137">
    <property type="entry name" value="ADH_Fe_C"/>
    <property type="match status" value="1"/>
</dbReference>
<organism evidence="4 5">
    <name type="scientific">Candidatus Lokiarchaeum ossiferum</name>
    <dbReference type="NCBI Taxonomy" id="2951803"/>
    <lineage>
        <taxon>Archaea</taxon>
        <taxon>Promethearchaeati</taxon>
        <taxon>Promethearchaeota</taxon>
        <taxon>Promethearchaeia</taxon>
        <taxon>Promethearchaeales</taxon>
        <taxon>Promethearchaeaceae</taxon>
        <taxon>Candidatus Lokiarchaeum</taxon>
    </lineage>
</organism>
<feature type="domain" description="Fe-containing alcohol dehydrogenase-like C-terminal" evidence="3">
    <location>
        <begin position="196"/>
        <end position="387"/>
    </location>
</feature>
<protein>
    <recommendedName>
        <fullName evidence="6">Iron-containing alcohol dehydrogenase</fullName>
    </recommendedName>
</protein>
<evidence type="ECO:0000313" key="5">
    <source>
        <dbReference type="Proteomes" id="UP001208689"/>
    </source>
</evidence>
<evidence type="ECO:0000259" key="3">
    <source>
        <dbReference type="Pfam" id="PF25137"/>
    </source>
</evidence>
<dbReference type="PANTHER" id="PTHR11496:SF83">
    <property type="entry name" value="HYDROXYACID-OXOACID TRANSHYDROGENASE, MITOCHONDRIAL"/>
    <property type="match status" value="1"/>
</dbReference>
<keyword evidence="5" id="KW-1185">Reference proteome</keyword>
<sequence>MTTNISYSYYNPVETIFGVHAFKKILPTIQKYVQNNHILIVSDENLLNILGIHENLHTLLKANGYTADFFEKPGKYSSISIIDRGAERVRKHQYGLIIGIGGGSAMDTAKCMAILGRNNGSINDYLKKGKSLEKTGVPLILVPTTAGTGSEVTRWATVWDLGDFFKKFSLSDPKMFAKASIIDPTLLLKLPPKMSAMTGLDALSQAIEAYWSKNHNPVSDEFALKSIELILENITKMFHNPSDLSYRTQMALGSMFSGLAFSNTKTTAVHSVSYPMTLHFNIPHGLACALTLGEFIKFNALETPNNTLEAPQRLQTIISLFKTKTAEEAALKLTMIMKEMALETKLSQFNIDENGIEKIIAEGFTPDRVKHNPRLVTKEDLREILHNIK</sequence>
<name>A0ABY6I025_9ARCH</name>
<dbReference type="Gene3D" id="1.20.1090.10">
    <property type="entry name" value="Dehydroquinate synthase-like - alpha domain"/>
    <property type="match status" value="1"/>
</dbReference>
<dbReference type="Pfam" id="PF00465">
    <property type="entry name" value="Fe-ADH"/>
    <property type="match status" value="1"/>
</dbReference>
<feature type="domain" description="Alcohol dehydrogenase iron-type/glycerol dehydrogenase GldA" evidence="2">
    <location>
        <begin position="12"/>
        <end position="184"/>
    </location>
</feature>
<dbReference type="InterPro" id="IPR018211">
    <property type="entry name" value="ADH_Fe_CS"/>
</dbReference>